<protein>
    <submittedName>
        <fullName evidence="13">Succinate dehydrogenase, cytochrome b556 subunit</fullName>
    </submittedName>
</protein>
<feature type="region of interest" description="Disordered" evidence="10">
    <location>
        <begin position="1"/>
        <end position="24"/>
    </location>
</feature>
<evidence type="ECO:0000256" key="1">
    <source>
        <dbReference type="ARBA" id="ARBA00001971"/>
    </source>
</evidence>
<keyword evidence="4" id="KW-0349">Heme</keyword>
<comment type="subcellular location">
    <subcellularLocation>
        <location evidence="2">Membrane</location>
    </subcellularLocation>
</comment>
<dbReference type="InterPro" id="IPR039023">
    <property type="entry name" value="SdhC_prok"/>
</dbReference>
<evidence type="ECO:0000256" key="10">
    <source>
        <dbReference type="SAM" id="MobiDB-lite"/>
    </source>
</evidence>
<keyword evidence="6" id="KW-0479">Metal-binding</keyword>
<comment type="similarity">
    <text evidence="3">Belongs to the cytochrome b560 family.</text>
</comment>
<dbReference type="Gene3D" id="1.20.1300.10">
    <property type="entry name" value="Fumarate reductase/succinate dehydrogenase, transmembrane subunit"/>
    <property type="match status" value="1"/>
</dbReference>
<evidence type="ECO:0000313" key="13">
    <source>
        <dbReference type="EMBL" id="ORA83117.1"/>
    </source>
</evidence>
<evidence type="ECO:0000313" key="14">
    <source>
        <dbReference type="Proteomes" id="UP000192713"/>
    </source>
</evidence>
<evidence type="ECO:0000256" key="3">
    <source>
        <dbReference type="ARBA" id="ARBA00007244"/>
    </source>
</evidence>
<dbReference type="GO" id="GO:0009055">
    <property type="term" value="F:electron transfer activity"/>
    <property type="evidence" value="ECO:0007669"/>
    <property type="project" value="InterPro"/>
</dbReference>
<evidence type="ECO:0000256" key="8">
    <source>
        <dbReference type="ARBA" id="ARBA00023004"/>
    </source>
</evidence>
<keyword evidence="7 11" id="KW-1133">Transmembrane helix</keyword>
<dbReference type="Pfam" id="PF01127">
    <property type="entry name" value="Sdh_cyt"/>
    <property type="match status" value="1"/>
</dbReference>
<evidence type="ECO:0000256" key="6">
    <source>
        <dbReference type="ARBA" id="ARBA00022723"/>
    </source>
</evidence>
<dbReference type="GO" id="GO:0016020">
    <property type="term" value="C:membrane"/>
    <property type="evidence" value="ECO:0007669"/>
    <property type="project" value="UniProtKB-SubCell"/>
</dbReference>
<comment type="caution">
    <text evidence="13">The sequence shown here is derived from an EMBL/GenBank/DDBJ whole genome shotgun (WGS) entry which is preliminary data.</text>
</comment>
<feature type="transmembrane region" description="Helical" evidence="11">
    <location>
        <begin position="74"/>
        <end position="95"/>
    </location>
</feature>
<dbReference type="Proteomes" id="UP000466523">
    <property type="component" value="Unassembled WGS sequence"/>
</dbReference>
<dbReference type="GO" id="GO:0006099">
    <property type="term" value="P:tricarboxylic acid cycle"/>
    <property type="evidence" value="ECO:0007669"/>
    <property type="project" value="InterPro"/>
</dbReference>
<feature type="transmembrane region" description="Helical" evidence="11">
    <location>
        <begin position="32"/>
        <end position="54"/>
    </location>
</feature>
<reference evidence="13 14" key="1">
    <citation type="submission" date="2017-02" db="EMBL/GenBank/DDBJ databases">
        <title>The new phylogeny of genus Mycobacterium.</title>
        <authorList>
            <person name="Tortoli E."/>
            <person name="Trovato A."/>
            <person name="Cirillo D.M."/>
        </authorList>
    </citation>
    <scope>NUCLEOTIDE SEQUENCE [LARGE SCALE GENOMIC DNA]</scope>
    <source>
        <strain evidence="13 14">DSM 45093</strain>
    </source>
</reference>
<dbReference type="InterPro" id="IPR034804">
    <property type="entry name" value="SQR/QFR_C/D"/>
</dbReference>
<dbReference type="AlphaFoldDB" id="A0A1X0EEU2"/>
<evidence type="ECO:0000256" key="9">
    <source>
        <dbReference type="ARBA" id="ARBA00023136"/>
    </source>
</evidence>
<comment type="cofactor">
    <cofactor evidence="1">
        <name>heme</name>
        <dbReference type="ChEBI" id="CHEBI:30413"/>
    </cofactor>
</comment>
<dbReference type="Proteomes" id="UP000192713">
    <property type="component" value="Unassembled WGS sequence"/>
</dbReference>
<name>A0A1X0EEU2_9MYCO</name>
<dbReference type="GO" id="GO:0046872">
    <property type="term" value="F:metal ion binding"/>
    <property type="evidence" value="ECO:0007669"/>
    <property type="project" value="UniProtKB-KW"/>
</dbReference>
<dbReference type="InterPro" id="IPR014314">
    <property type="entry name" value="Succ_DH_cytb556"/>
</dbReference>
<reference evidence="12 15" key="2">
    <citation type="submission" date="2020-01" db="EMBL/GenBank/DDBJ databases">
        <authorList>
            <person name="Sanchez-Estrada R."/>
            <person name="Gonzalez-Y-Merchand J.A."/>
            <person name="Rivera-Gutierrez S."/>
        </authorList>
    </citation>
    <scope>NUCLEOTIDE SEQUENCE [LARGE SCALE GENOMIC DNA]</scope>
    <source>
        <strain evidence="12 15">CST 7247</strain>
    </source>
</reference>
<dbReference type="EMBL" id="MVHU01000002">
    <property type="protein sequence ID" value="ORA83117.1"/>
    <property type="molecule type" value="Genomic_DNA"/>
</dbReference>
<proteinExistence type="inferred from homology"/>
<evidence type="ECO:0000256" key="2">
    <source>
        <dbReference type="ARBA" id="ARBA00004370"/>
    </source>
</evidence>
<keyword evidence="9 11" id="KW-0472">Membrane</keyword>
<dbReference type="NCBIfam" id="TIGR02970">
    <property type="entry name" value="succ_dehyd_cytB"/>
    <property type="match status" value="1"/>
</dbReference>
<dbReference type="InterPro" id="IPR000701">
    <property type="entry name" value="SuccDH_FuR_B_TM-su"/>
</dbReference>
<dbReference type="SUPFAM" id="SSF81343">
    <property type="entry name" value="Fumarate reductase respiratory complex transmembrane subunits"/>
    <property type="match status" value="1"/>
</dbReference>
<feature type="compositionally biased region" description="Polar residues" evidence="10">
    <location>
        <begin position="1"/>
        <end position="12"/>
    </location>
</feature>
<dbReference type="EMBL" id="JAACYR010000054">
    <property type="protein sequence ID" value="NDJ90515.1"/>
    <property type="molecule type" value="Genomic_DNA"/>
</dbReference>
<dbReference type="CDD" id="cd03501">
    <property type="entry name" value="SQR_TypeA_SdhC_like"/>
    <property type="match status" value="1"/>
</dbReference>
<sequence>MTATSADTTALPGTQAPGRRPRRQSLYKGDPGMWAFALHRITGATIFFFLFVHVIDTALVRVSPQAYTEVIATYKTPIVGLMELGLVAAVLFHGLNGVRLILIDFWWQGCRWQRQMLVAVCATWLVVMVPVVVRIGMHMAERFL</sequence>
<gene>
    <name evidence="12" type="primary">sdhC</name>
    <name evidence="13" type="ORF">BST28_01490</name>
    <name evidence="12" type="ORF">GWR20_15355</name>
</gene>
<evidence type="ECO:0000256" key="4">
    <source>
        <dbReference type="ARBA" id="ARBA00022617"/>
    </source>
</evidence>
<evidence type="ECO:0000256" key="7">
    <source>
        <dbReference type="ARBA" id="ARBA00022989"/>
    </source>
</evidence>
<dbReference type="PANTHER" id="PTHR41910:SF1">
    <property type="entry name" value="SUCCINATE DEHYDROGENASE HYDROPHOBIC MEMBRANE ANCHOR SUBUNIT"/>
    <property type="match status" value="1"/>
</dbReference>
<accession>A0A1X0EEU2</accession>
<evidence type="ECO:0000313" key="15">
    <source>
        <dbReference type="Proteomes" id="UP000466523"/>
    </source>
</evidence>
<dbReference type="PANTHER" id="PTHR41910">
    <property type="entry name" value="SUCCINATE DEHYDROGENASE 2 MEMBRANE SUBUNIT SDHC"/>
    <property type="match status" value="1"/>
</dbReference>
<feature type="transmembrane region" description="Helical" evidence="11">
    <location>
        <begin position="116"/>
        <end position="137"/>
    </location>
</feature>
<dbReference type="RefSeq" id="WP_083079764.1">
    <property type="nucleotide sequence ID" value="NZ_JAACYR010000054.1"/>
</dbReference>
<organism evidence="13 14">
    <name type="scientific">Mycolicibacter kumamotonensis</name>
    <dbReference type="NCBI Taxonomy" id="354243"/>
    <lineage>
        <taxon>Bacteria</taxon>
        <taxon>Bacillati</taxon>
        <taxon>Actinomycetota</taxon>
        <taxon>Actinomycetes</taxon>
        <taxon>Mycobacteriales</taxon>
        <taxon>Mycobacteriaceae</taxon>
        <taxon>Mycolicibacter</taxon>
    </lineage>
</organism>
<keyword evidence="5 11" id="KW-0812">Transmembrane</keyword>
<evidence type="ECO:0000256" key="11">
    <source>
        <dbReference type="SAM" id="Phobius"/>
    </source>
</evidence>
<evidence type="ECO:0000256" key="5">
    <source>
        <dbReference type="ARBA" id="ARBA00022692"/>
    </source>
</evidence>
<evidence type="ECO:0000313" key="12">
    <source>
        <dbReference type="EMBL" id="NDJ90515.1"/>
    </source>
</evidence>
<dbReference type="OrthoDB" id="276905at2"/>
<keyword evidence="8" id="KW-0408">Iron</keyword>